<dbReference type="InterPro" id="IPR020846">
    <property type="entry name" value="MFS_dom"/>
</dbReference>
<keyword evidence="3 7" id="KW-0812">Transmembrane</keyword>
<sequence length="208" mass="23233">MTTRQDKHQNLYPRWMFWKKRRHLLTFLAFLGFLNMYIARVNLSVAIVAMNSPYNVTLEDGTVIEKQDFNWDSKMRGLVLSSFFYGYMSTQLLGGWLGARFGGKMVYGLGVAVTAFLTLVTPPFVNISVYLLLLLRVLEGFCEGLAYPGMHALWAQWAPPHERALMVSIAYAGASVGSVTALPVSGLLGATLGWPSIFYFSASRGSLW</sequence>
<dbReference type="Pfam" id="PF07690">
    <property type="entry name" value="MFS_1"/>
    <property type="match status" value="1"/>
</dbReference>
<dbReference type="InterPro" id="IPR036259">
    <property type="entry name" value="MFS_trans_sf"/>
</dbReference>
<dbReference type="SUPFAM" id="SSF103473">
    <property type="entry name" value="MFS general substrate transporter"/>
    <property type="match status" value="1"/>
</dbReference>
<dbReference type="PANTHER" id="PTHR11662:SF455">
    <property type="entry name" value="GH23975P"/>
    <property type="match status" value="1"/>
</dbReference>
<dbReference type="FunFam" id="1.20.1250.20:FF:000067">
    <property type="entry name" value="sialin isoform X2"/>
    <property type="match status" value="1"/>
</dbReference>
<dbReference type="InterPro" id="IPR011701">
    <property type="entry name" value="MFS"/>
</dbReference>
<evidence type="ECO:0000256" key="2">
    <source>
        <dbReference type="ARBA" id="ARBA00022475"/>
    </source>
</evidence>
<proteinExistence type="predicted"/>
<dbReference type="InterPro" id="IPR005829">
    <property type="entry name" value="Sugar_transporter_CS"/>
</dbReference>
<evidence type="ECO:0000256" key="5">
    <source>
        <dbReference type="ARBA" id="ARBA00023136"/>
    </source>
</evidence>
<feature type="transmembrane region" description="Helical" evidence="7">
    <location>
        <begin position="106"/>
        <end position="133"/>
    </location>
</feature>
<accession>A0A1B6IAN8</accession>
<reference evidence="9" key="1">
    <citation type="submission" date="2015-11" db="EMBL/GenBank/DDBJ databases">
        <title>De novo transcriptome assembly of four potential Pierce s Disease insect vectors from Arizona vineyards.</title>
        <authorList>
            <person name="Tassone E.E."/>
        </authorList>
    </citation>
    <scope>NUCLEOTIDE SEQUENCE</scope>
</reference>
<dbReference type="PROSITE" id="PS00217">
    <property type="entry name" value="SUGAR_TRANSPORT_2"/>
    <property type="match status" value="1"/>
</dbReference>
<evidence type="ECO:0000256" key="7">
    <source>
        <dbReference type="SAM" id="Phobius"/>
    </source>
</evidence>
<evidence type="ECO:0000256" key="6">
    <source>
        <dbReference type="ARBA" id="ARBA00023180"/>
    </source>
</evidence>
<keyword evidence="5 7" id="KW-0472">Membrane</keyword>
<dbReference type="AlphaFoldDB" id="A0A1B6IAN8"/>
<organism evidence="9">
    <name type="scientific">Homalodisca liturata</name>
    <dbReference type="NCBI Taxonomy" id="320908"/>
    <lineage>
        <taxon>Eukaryota</taxon>
        <taxon>Metazoa</taxon>
        <taxon>Ecdysozoa</taxon>
        <taxon>Arthropoda</taxon>
        <taxon>Hexapoda</taxon>
        <taxon>Insecta</taxon>
        <taxon>Pterygota</taxon>
        <taxon>Neoptera</taxon>
        <taxon>Paraneoptera</taxon>
        <taxon>Hemiptera</taxon>
        <taxon>Auchenorrhyncha</taxon>
        <taxon>Membracoidea</taxon>
        <taxon>Cicadellidae</taxon>
        <taxon>Cicadellinae</taxon>
        <taxon>Proconiini</taxon>
        <taxon>Homalodisca</taxon>
    </lineage>
</organism>
<keyword evidence="2" id="KW-1003">Cell membrane</keyword>
<keyword evidence="4 7" id="KW-1133">Transmembrane helix</keyword>
<dbReference type="GO" id="GO:0022857">
    <property type="term" value="F:transmembrane transporter activity"/>
    <property type="evidence" value="ECO:0007669"/>
    <property type="project" value="InterPro"/>
</dbReference>
<gene>
    <name evidence="9" type="ORF">g.13439</name>
</gene>
<keyword evidence="6" id="KW-0325">Glycoprotein</keyword>
<evidence type="ECO:0000259" key="8">
    <source>
        <dbReference type="PROSITE" id="PS50850"/>
    </source>
</evidence>
<dbReference type="EMBL" id="GECU01023705">
    <property type="protein sequence ID" value="JAS84001.1"/>
    <property type="molecule type" value="Transcribed_RNA"/>
</dbReference>
<dbReference type="PANTHER" id="PTHR11662">
    <property type="entry name" value="SOLUTE CARRIER FAMILY 17"/>
    <property type="match status" value="1"/>
</dbReference>
<feature type="domain" description="Major facilitator superfamily (MFS) profile" evidence="8">
    <location>
        <begin position="24"/>
        <end position="208"/>
    </location>
</feature>
<evidence type="ECO:0000256" key="1">
    <source>
        <dbReference type="ARBA" id="ARBA00004651"/>
    </source>
</evidence>
<evidence type="ECO:0000256" key="3">
    <source>
        <dbReference type="ARBA" id="ARBA00022692"/>
    </source>
</evidence>
<dbReference type="Gene3D" id="1.20.1250.20">
    <property type="entry name" value="MFS general substrate transporter like domains"/>
    <property type="match status" value="1"/>
</dbReference>
<comment type="subcellular location">
    <subcellularLocation>
        <location evidence="1">Cell membrane</location>
        <topology evidence="1">Multi-pass membrane protein</topology>
    </subcellularLocation>
</comment>
<feature type="transmembrane region" description="Helical" evidence="7">
    <location>
        <begin position="169"/>
        <end position="194"/>
    </location>
</feature>
<dbReference type="GO" id="GO:0006820">
    <property type="term" value="P:monoatomic anion transport"/>
    <property type="evidence" value="ECO:0007669"/>
    <property type="project" value="TreeGrafter"/>
</dbReference>
<evidence type="ECO:0000313" key="9">
    <source>
        <dbReference type="EMBL" id="JAS84001.1"/>
    </source>
</evidence>
<feature type="transmembrane region" description="Helical" evidence="7">
    <location>
        <begin position="78"/>
        <end position="99"/>
    </location>
</feature>
<name>A0A1B6IAN8_9HEMI</name>
<dbReference type="PROSITE" id="PS50850">
    <property type="entry name" value="MFS"/>
    <property type="match status" value="1"/>
</dbReference>
<protein>
    <recommendedName>
        <fullName evidence="8">Major facilitator superfamily (MFS) profile domain-containing protein</fullName>
    </recommendedName>
</protein>
<dbReference type="GO" id="GO:0005886">
    <property type="term" value="C:plasma membrane"/>
    <property type="evidence" value="ECO:0007669"/>
    <property type="project" value="UniProtKB-SubCell"/>
</dbReference>
<dbReference type="InterPro" id="IPR050382">
    <property type="entry name" value="MFS_Na/Anion_cotransporter"/>
</dbReference>
<evidence type="ECO:0000256" key="4">
    <source>
        <dbReference type="ARBA" id="ARBA00022989"/>
    </source>
</evidence>